<sequence length="459" mass="50124">MDIDESFSEVVGSFGRYQFITYAVLSVYLLFLPSQSLLVVFIGAKPSDLKSVNPHAQEDCSILSEWNLSDREWISDLIQSLFFAGTLFGVILFGQLSDQLGRRPVVIAGFFLLFPACLFTSAAESWQTFAAARFMVGFLLGGSNLVLFVYMQEIVGKSLWALTGAYSNIGFSLGIGVLSLSAYFVPTWKHLIQFVTMMQIIPLSYLMFIPESPRWLYSKGHISMAEDVLLFMAKKNGAQKPSIKLTKPTTVHACKERQYNATDLLRHKVAAKRILAMLYLWFVASFVYYALTLAAGNIGGNAYIGAALSGIIEIPSTFLCTFLIEKESFGRRLTTIGLLVISGVACLGLVASVGVGHMSLIIGLVGKMTIAAGFNVLYVYTPELFPTEVRNVAMGTCAMCARFGSITASMTKSLDPVVSYLGFAVTSITGALVASKLPETYGCNPPDSFDELNSEKNKD</sequence>
<feature type="transmembrane region" description="Helical" evidence="5">
    <location>
        <begin position="105"/>
        <end position="123"/>
    </location>
</feature>
<dbReference type="Pfam" id="PF00083">
    <property type="entry name" value="Sugar_tr"/>
    <property type="match status" value="1"/>
</dbReference>
<feature type="transmembrane region" description="Helical" evidence="5">
    <location>
        <begin position="303"/>
        <end position="324"/>
    </location>
</feature>
<evidence type="ECO:0000259" key="6">
    <source>
        <dbReference type="PROSITE" id="PS50850"/>
    </source>
</evidence>
<organism evidence="7 8">
    <name type="scientific">Clavelina lepadiformis</name>
    <name type="common">Light-bulb sea squirt</name>
    <name type="synonym">Ascidia lepadiformis</name>
    <dbReference type="NCBI Taxonomy" id="159417"/>
    <lineage>
        <taxon>Eukaryota</taxon>
        <taxon>Metazoa</taxon>
        <taxon>Chordata</taxon>
        <taxon>Tunicata</taxon>
        <taxon>Ascidiacea</taxon>
        <taxon>Aplousobranchia</taxon>
        <taxon>Clavelinidae</taxon>
        <taxon>Clavelina</taxon>
    </lineage>
</organism>
<evidence type="ECO:0000256" key="4">
    <source>
        <dbReference type="ARBA" id="ARBA00023136"/>
    </source>
</evidence>
<evidence type="ECO:0000256" key="1">
    <source>
        <dbReference type="ARBA" id="ARBA00004141"/>
    </source>
</evidence>
<feature type="transmembrane region" description="Helical" evidence="5">
    <location>
        <begin position="274"/>
        <end position="291"/>
    </location>
</feature>
<feature type="transmembrane region" description="Helical" evidence="5">
    <location>
        <begin position="129"/>
        <end position="150"/>
    </location>
</feature>
<evidence type="ECO:0000313" key="7">
    <source>
        <dbReference type="EMBL" id="CAK8683201.1"/>
    </source>
</evidence>
<feature type="transmembrane region" description="Helical" evidence="5">
    <location>
        <begin position="159"/>
        <end position="185"/>
    </location>
</feature>
<evidence type="ECO:0000256" key="5">
    <source>
        <dbReference type="SAM" id="Phobius"/>
    </source>
</evidence>
<reference evidence="7 8" key="1">
    <citation type="submission" date="2024-02" db="EMBL/GenBank/DDBJ databases">
        <authorList>
            <person name="Daric V."/>
            <person name="Darras S."/>
        </authorList>
    </citation>
    <scope>NUCLEOTIDE SEQUENCE [LARGE SCALE GENOMIC DNA]</scope>
</reference>
<dbReference type="InterPro" id="IPR036259">
    <property type="entry name" value="MFS_trans_sf"/>
</dbReference>
<dbReference type="PANTHER" id="PTHR24064">
    <property type="entry name" value="SOLUTE CARRIER FAMILY 22 MEMBER"/>
    <property type="match status" value="1"/>
</dbReference>
<keyword evidence="3 5" id="KW-1133">Transmembrane helix</keyword>
<dbReference type="Proteomes" id="UP001642483">
    <property type="component" value="Unassembled WGS sequence"/>
</dbReference>
<keyword evidence="4 5" id="KW-0472">Membrane</keyword>
<feature type="transmembrane region" description="Helical" evidence="5">
    <location>
        <begin position="191"/>
        <end position="209"/>
    </location>
</feature>
<dbReference type="PROSITE" id="PS50850">
    <property type="entry name" value="MFS"/>
    <property type="match status" value="1"/>
</dbReference>
<comment type="caution">
    <text evidence="7">The sequence shown here is derived from an EMBL/GenBank/DDBJ whole genome shotgun (WGS) entry which is preliminary data.</text>
</comment>
<feature type="domain" description="Major facilitator superfamily (MFS) profile" evidence="6">
    <location>
        <begin position="22"/>
        <end position="442"/>
    </location>
</feature>
<feature type="transmembrane region" description="Helical" evidence="5">
    <location>
        <begin position="20"/>
        <end position="44"/>
    </location>
</feature>
<feature type="transmembrane region" description="Helical" evidence="5">
    <location>
        <begin position="361"/>
        <end position="380"/>
    </location>
</feature>
<feature type="transmembrane region" description="Helical" evidence="5">
    <location>
        <begin position="73"/>
        <end position="93"/>
    </location>
</feature>
<keyword evidence="2 5" id="KW-0812">Transmembrane</keyword>
<evidence type="ECO:0000256" key="2">
    <source>
        <dbReference type="ARBA" id="ARBA00022692"/>
    </source>
</evidence>
<protein>
    <recommendedName>
        <fullName evidence="6">Major facilitator superfamily (MFS) profile domain-containing protein</fullName>
    </recommendedName>
</protein>
<dbReference type="InterPro" id="IPR020846">
    <property type="entry name" value="MFS_dom"/>
</dbReference>
<evidence type="ECO:0000256" key="3">
    <source>
        <dbReference type="ARBA" id="ARBA00022989"/>
    </source>
</evidence>
<keyword evidence="8" id="KW-1185">Reference proteome</keyword>
<name>A0ABP0FU99_CLALP</name>
<feature type="transmembrane region" description="Helical" evidence="5">
    <location>
        <begin position="336"/>
        <end position="355"/>
    </location>
</feature>
<accession>A0ABP0FU99</accession>
<gene>
    <name evidence="7" type="ORF">CVLEPA_LOCUS14301</name>
</gene>
<dbReference type="EMBL" id="CAWYQH010000097">
    <property type="protein sequence ID" value="CAK8683201.1"/>
    <property type="molecule type" value="Genomic_DNA"/>
</dbReference>
<dbReference type="InterPro" id="IPR005828">
    <property type="entry name" value="MFS_sugar_transport-like"/>
</dbReference>
<dbReference type="SUPFAM" id="SSF103473">
    <property type="entry name" value="MFS general substrate transporter"/>
    <property type="match status" value="1"/>
</dbReference>
<comment type="subcellular location">
    <subcellularLocation>
        <location evidence="1">Membrane</location>
        <topology evidence="1">Multi-pass membrane protein</topology>
    </subcellularLocation>
</comment>
<proteinExistence type="predicted"/>
<evidence type="ECO:0000313" key="8">
    <source>
        <dbReference type="Proteomes" id="UP001642483"/>
    </source>
</evidence>
<dbReference type="Gene3D" id="1.20.1250.20">
    <property type="entry name" value="MFS general substrate transporter like domains"/>
    <property type="match status" value="1"/>
</dbReference>